<name>A1K3V6_AZOSB</name>
<dbReference type="Pfam" id="PF08668">
    <property type="entry name" value="HDOD"/>
    <property type="match status" value="1"/>
</dbReference>
<dbReference type="Proteomes" id="UP000002588">
    <property type="component" value="Chromosome"/>
</dbReference>
<keyword evidence="2" id="KW-0472">Membrane</keyword>
<keyword evidence="2" id="KW-0812">Transmembrane</keyword>
<feature type="domain" description="HDOD" evidence="3">
    <location>
        <begin position="35"/>
        <end position="230"/>
    </location>
</feature>
<organism evidence="4 5">
    <name type="scientific">Azoarcus sp. (strain BH72)</name>
    <dbReference type="NCBI Taxonomy" id="418699"/>
    <lineage>
        <taxon>Bacteria</taxon>
        <taxon>Pseudomonadati</taxon>
        <taxon>Pseudomonadota</taxon>
        <taxon>Betaproteobacteria</taxon>
        <taxon>Rhodocyclales</taxon>
        <taxon>Zoogloeaceae</taxon>
        <taxon>Azoarcus</taxon>
    </lineage>
</organism>
<dbReference type="STRING" id="62928.azo0894"/>
<feature type="transmembrane region" description="Helical" evidence="2">
    <location>
        <begin position="96"/>
        <end position="118"/>
    </location>
</feature>
<dbReference type="KEGG" id="azo:azo0894"/>
<dbReference type="Pfam" id="PF01590">
    <property type="entry name" value="GAF"/>
    <property type="match status" value="1"/>
</dbReference>
<dbReference type="InterPro" id="IPR052340">
    <property type="entry name" value="RNase_Y/CdgJ"/>
</dbReference>
<accession>A1K3V6</accession>
<dbReference type="Gene3D" id="3.30.450.40">
    <property type="match status" value="1"/>
</dbReference>
<dbReference type="InterPro" id="IPR003018">
    <property type="entry name" value="GAF"/>
</dbReference>
<evidence type="ECO:0000256" key="2">
    <source>
        <dbReference type="SAM" id="Phobius"/>
    </source>
</evidence>
<dbReference type="RefSeq" id="WP_011764628.1">
    <property type="nucleotide sequence ID" value="NC_008702.1"/>
</dbReference>
<dbReference type="SUPFAM" id="SSF55781">
    <property type="entry name" value="GAF domain-like"/>
    <property type="match status" value="1"/>
</dbReference>
<dbReference type="SUPFAM" id="SSF109604">
    <property type="entry name" value="HD-domain/PDEase-like"/>
    <property type="match status" value="1"/>
</dbReference>
<dbReference type="EMBL" id="AM406670">
    <property type="protein sequence ID" value="CAL93511.1"/>
    <property type="molecule type" value="Genomic_DNA"/>
</dbReference>
<reference evidence="4 5" key="1">
    <citation type="journal article" date="2006" name="Nat. Biotechnol.">
        <title>Complete genome of the mutualistic, N2-fixing grass endophyte Azoarcus sp. strain BH72.</title>
        <authorList>
            <person name="Krause A."/>
            <person name="Ramakumar A."/>
            <person name="Bartels D."/>
            <person name="Battistoni F."/>
            <person name="Bekel T."/>
            <person name="Boch J."/>
            <person name="Boehm M."/>
            <person name="Friedrich F."/>
            <person name="Hurek T."/>
            <person name="Krause L."/>
            <person name="Linke B."/>
            <person name="McHardy A.C."/>
            <person name="Sarkar A."/>
            <person name="Schneiker S."/>
            <person name="Syed A.A."/>
            <person name="Thauer R."/>
            <person name="Vorhoelter F.-J."/>
            <person name="Weidner S."/>
            <person name="Puehler A."/>
            <person name="Reinhold-Hurek B."/>
            <person name="Kaiser O."/>
            <person name="Goesmann A."/>
        </authorList>
    </citation>
    <scope>NUCLEOTIDE SEQUENCE [LARGE SCALE GENOMIC DNA]</scope>
    <source>
        <strain evidence="4 5">BH72</strain>
    </source>
</reference>
<proteinExistence type="predicted"/>
<evidence type="ECO:0000313" key="5">
    <source>
        <dbReference type="Proteomes" id="UP000002588"/>
    </source>
</evidence>
<dbReference type="InterPro" id="IPR013976">
    <property type="entry name" value="HDOD"/>
</dbReference>
<dbReference type="PANTHER" id="PTHR33525:SF3">
    <property type="entry name" value="RIBONUCLEASE Y"/>
    <property type="match status" value="1"/>
</dbReference>
<dbReference type="AlphaFoldDB" id="A1K3V6"/>
<sequence>MANRPDDKSGAQRPQQAREPRGAQEWVVHIREQEMPGFGATVAAVHRVTGDEQASAGRLAQVILQDAALTTKVLKLANSAYYNPTRQPISTISRAIVVLGFNVVVEIAIGIMLVDALLTGGVRQRVVAEMAHSFHAAVQARALLQLRKERVGEEVFIAALLARVGEMAFWCFGGATAQRLDGLLGAGNLGPEEAQQAVLGFGLRQLSLGLAREWRLGSLLVEVLEARPRPTVEELAVAHAHRLAAAAEKGWDSPAMEAMFESLAVFTGEPVEALRPLLAASAAEAAQIASFYGASEAGRMIPLPAPAVLDTAAAEPLKEADPLLQLRILREISGRVAAGASVGEVLELVLEGIYRAVGFERVLFALLAPNRQQLVGKAALGRGAEALSQRFVFTLDQAADDLLNAFFRSPRLMRLGPGQHPAGLDAGRLELVAGAAHGCIAPIQVQGRLIGLFYADRPRARTPIDDDSLASMLLFSQQVSLAAARGLPGARQQ</sequence>
<gene>
    <name evidence="4" type="ordered locus">azo0894</name>
</gene>
<dbReference type="Gene3D" id="1.10.3210.10">
    <property type="entry name" value="Hypothetical protein af1432"/>
    <property type="match status" value="1"/>
</dbReference>
<evidence type="ECO:0000313" key="4">
    <source>
        <dbReference type="EMBL" id="CAL93511.1"/>
    </source>
</evidence>
<dbReference type="PROSITE" id="PS51833">
    <property type="entry name" value="HDOD"/>
    <property type="match status" value="1"/>
</dbReference>
<keyword evidence="2" id="KW-1133">Transmembrane helix</keyword>
<dbReference type="InterPro" id="IPR029016">
    <property type="entry name" value="GAF-like_dom_sf"/>
</dbReference>
<keyword evidence="5" id="KW-1185">Reference proteome</keyword>
<protein>
    <submittedName>
        <fullName evidence="4">GAF-domain containing protein</fullName>
    </submittedName>
</protein>
<dbReference type="PANTHER" id="PTHR33525">
    <property type="match status" value="1"/>
</dbReference>
<feature type="region of interest" description="Disordered" evidence="1">
    <location>
        <begin position="1"/>
        <end position="23"/>
    </location>
</feature>
<evidence type="ECO:0000256" key="1">
    <source>
        <dbReference type="SAM" id="MobiDB-lite"/>
    </source>
</evidence>
<evidence type="ECO:0000259" key="3">
    <source>
        <dbReference type="PROSITE" id="PS51833"/>
    </source>
</evidence>
<dbReference type="eggNOG" id="COG1639">
    <property type="taxonomic scope" value="Bacteria"/>
</dbReference>
<dbReference type="HOGENOM" id="CLU_018569_1_0_4"/>